<sequence>MKTPSASPCDVFNVFNDAVHQMPSASAIDVSNAAWRETVVEHGLKKGLLNFALSGEGCVYHLDRELVDTWEVCTSPASLTISQLTTTGRGGQNLVRTVADKMQIELDVVYDMLGDPIDPQNWHRVCSTSPYAFACFKVTGTPVLSKTLYTAGFECLKGLIIKFRLPPTEHLTVAQLREVIEGFFLAFNHSLNGTKIAANDQLRIDLNEVDVETCGELLEDTIWLTTKCRTTLMKIVELKAIECGNQHSSGGNGDDTLIAITQGWRPCSRNIWNCRTIIKQKLFHADASVQLICDDIVNDFDKMNETDKITFMSLDALTCVRGEWDEVSNRMRRLKDFEGPVKAVLTYCKES</sequence>
<proteinExistence type="predicted"/>
<accession>A0A5J5EII6</accession>
<protein>
    <submittedName>
        <fullName evidence="1">Uncharacterized protein</fullName>
    </submittedName>
</protein>
<name>A0A5J5EII6_9PEZI</name>
<evidence type="ECO:0000313" key="2">
    <source>
        <dbReference type="Proteomes" id="UP000326924"/>
    </source>
</evidence>
<organism evidence="1 2">
    <name type="scientific">Sphaerosporella brunnea</name>
    <dbReference type="NCBI Taxonomy" id="1250544"/>
    <lineage>
        <taxon>Eukaryota</taxon>
        <taxon>Fungi</taxon>
        <taxon>Dikarya</taxon>
        <taxon>Ascomycota</taxon>
        <taxon>Pezizomycotina</taxon>
        <taxon>Pezizomycetes</taxon>
        <taxon>Pezizales</taxon>
        <taxon>Pyronemataceae</taxon>
        <taxon>Sphaerosporella</taxon>
    </lineage>
</organism>
<comment type="caution">
    <text evidence="1">The sequence shown here is derived from an EMBL/GenBank/DDBJ whole genome shotgun (WGS) entry which is preliminary data.</text>
</comment>
<dbReference type="AlphaFoldDB" id="A0A5J5EII6"/>
<reference evidence="1 2" key="1">
    <citation type="submission" date="2019-09" db="EMBL/GenBank/DDBJ databases">
        <title>Draft genome of the ectomycorrhizal ascomycete Sphaerosporella brunnea.</title>
        <authorList>
            <consortium name="DOE Joint Genome Institute"/>
            <person name="Benucci G.M."/>
            <person name="Marozzi G."/>
            <person name="Antonielli L."/>
            <person name="Sanchez S."/>
            <person name="Marco P."/>
            <person name="Wang X."/>
            <person name="Falini L.B."/>
            <person name="Barry K."/>
            <person name="Haridas S."/>
            <person name="Lipzen A."/>
            <person name="Labutti K."/>
            <person name="Grigoriev I.V."/>
            <person name="Murat C."/>
            <person name="Martin F."/>
            <person name="Albertini E."/>
            <person name="Donnini D."/>
            <person name="Bonito G."/>
        </authorList>
    </citation>
    <scope>NUCLEOTIDE SEQUENCE [LARGE SCALE GENOMIC DNA]</scope>
    <source>
        <strain evidence="1 2">Sb_GMNB300</strain>
    </source>
</reference>
<dbReference type="InParanoid" id="A0A5J5EII6"/>
<keyword evidence="2" id="KW-1185">Reference proteome</keyword>
<gene>
    <name evidence="1" type="ORF">FN846DRAFT_894607</name>
</gene>
<dbReference type="Proteomes" id="UP000326924">
    <property type="component" value="Unassembled WGS sequence"/>
</dbReference>
<evidence type="ECO:0000313" key="1">
    <source>
        <dbReference type="EMBL" id="KAA8894953.1"/>
    </source>
</evidence>
<dbReference type="EMBL" id="VXIS01000298">
    <property type="protein sequence ID" value="KAA8894953.1"/>
    <property type="molecule type" value="Genomic_DNA"/>
</dbReference>